<proteinExistence type="predicted"/>
<feature type="non-terminal residue" evidence="10">
    <location>
        <position position="1"/>
    </location>
</feature>
<dbReference type="EMBL" id="CACRXK020008667">
    <property type="protein sequence ID" value="CAB4015313.1"/>
    <property type="molecule type" value="Genomic_DNA"/>
</dbReference>
<dbReference type="InterPro" id="IPR000203">
    <property type="entry name" value="GPS"/>
</dbReference>
<dbReference type="Gene3D" id="2.60.40.2030">
    <property type="match status" value="6"/>
</dbReference>
<dbReference type="OrthoDB" id="6021847at2759"/>
<dbReference type="Gene3D" id="2.60.220.50">
    <property type="match status" value="1"/>
</dbReference>
<organism evidence="10 11">
    <name type="scientific">Paramuricea clavata</name>
    <name type="common">Red gorgonian</name>
    <name type="synonym">Violescent sea-whip</name>
    <dbReference type="NCBI Taxonomy" id="317549"/>
    <lineage>
        <taxon>Eukaryota</taxon>
        <taxon>Metazoa</taxon>
        <taxon>Cnidaria</taxon>
        <taxon>Anthozoa</taxon>
        <taxon>Octocorallia</taxon>
        <taxon>Malacalcyonacea</taxon>
        <taxon>Plexauridae</taxon>
        <taxon>Paramuricea</taxon>
    </lineage>
</organism>
<evidence type="ECO:0000313" key="10">
    <source>
        <dbReference type="EMBL" id="CAB4015313.1"/>
    </source>
</evidence>
<accession>A0A7D9IUQ3</accession>
<keyword evidence="7" id="KW-0472">Membrane</keyword>
<dbReference type="GO" id="GO:0016020">
    <property type="term" value="C:membrane"/>
    <property type="evidence" value="ECO:0007669"/>
    <property type="project" value="UniProtKB-SubCell"/>
</dbReference>
<dbReference type="SMART" id="SM00303">
    <property type="entry name" value="GPS"/>
    <property type="match status" value="1"/>
</dbReference>
<evidence type="ECO:0000313" key="11">
    <source>
        <dbReference type="Proteomes" id="UP001152795"/>
    </source>
</evidence>
<dbReference type="InterPro" id="IPR038081">
    <property type="entry name" value="CalX-like_sf"/>
</dbReference>
<gene>
    <name evidence="10" type="ORF">PACLA_8A046883</name>
</gene>
<dbReference type="FunFam" id="2.60.40.2030:FF:000017">
    <property type="entry name" value="Adhesion G protein-coupled receptor V1"/>
    <property type="match status" value="1"/>
</dbReference>
<dbReference type="Proteomes" id="UP001152795">
    <property type="component" value="Unassembled WGS sequence"/>
</dbReference>
<evidence type="ECO:0000256" key="5">
    <source>
        <dbReference type="ARBA" id="ARBA00022837"/>
    </source>
</evidence>
<dbReference type="SUPFAM" id="SSF141072">
    <property type="entry name" value="CalX-like"/>
    <property type="match status" value="8"/>
</dbReference>
<evidence type="ECO:0000259" key="9">
    <source>
        <dbReference type="PROSITE" id="PS50221"/>
    </source>
</evidence>
<dbReference type="GO" id="GO:0004930">
    <property type="term" value="F:G protein-coupled receptor activity"/>
    <property type="evidence" value="ECO:0007669"/>
    <property type="project" value="InterPro"/>
</dbReference>
<dbReference type="PANTHER" id="PTHR46682">
    <property type="entry name" value="ADHESION G-PROTEIN COUPLED RECEPTOR V1"/>
    <property type="match status" value="1"/>
</dbReference>
<comment type="subcellular location">
    <subcellularLocation>
        <location evidence="1">Membrane</location>
    </subcellularLocation>
</comment>
<dbReference type="GO" id="GO:0071277">
    <property type="term" value="P:cellular response to calcium ion"/>
    <property type="evidence" value="ECO:0007669"/>
    <property type="project" value="TreeGrafter"/>
</dbReference>
<dbReference type="Pfam" id="PF01825">
    <property type="entry name" value="GPS"/>
    <property type="match status" value="1"/>
</dbReference>
<keyword evidence="8" id="KW-1015">Disulfide bond</keyword>
<protein>
    <submittedName>
        <fullName evidence="10">G- coupled receptor 98-like</fullName>
    </submittedName>
</protein>
<comment type="caution">
    <text evidence="10">The sequence shown here is derived from an EMBL/GenBank/DDBJ whole genome shotgun (WGS) entry which is preliminary data.</text>
</comment>
<keyword evidence="10" id="KW-0675">Receptor</keyword>
<dbReference type="GO" id="GO:0010855">
    <property type="term" value="F:adenylate cyclase inhibitor activity"/>
    <property type="evidence" value="ECO:0007669"/>
    <property type="project" value="TreeGrafter"/>
</dbReference>
<evidence type="ECO:0000256" key="1">
    <source>
        <dbReference type="ARBA" id="ARBA00004370"/>
    </source>
</evidence>
<keyword evidence="11" id="KW-1185">Reference proteome</keyword>
<keyword evidence="6" id="KW-1133">Transmembrane helix</keyword>
<evidence type="ECO:0000256" key="2">
    <source>
        <dbReference type="ARBA" id="ARBA00022692"/>
    </source>
</evidence>
<dbReference type="InterPro" id="IPR046338">
    <property type="entry name" value="GAIN_dom_sf"/>
</dbReference>
<dbReference type="GO" id="GO:0005737">
    <property type="term" value="C:cytoplasm"/>
    <property type="evidence" value="ECO:0007669"/>
    <property type="project" value="TreeGrafter"/>
</dbReference>
<dbReference type="InterPro" id="IPR026919">
    <property type="entry name" value="ADGRV1"/>
</dbReference>
<name>A0A7D9IUQ3_PARCT</name>
<evidence type="ECO:0000256" key="7">
    <source>
        <dbReference type="ARBA" id="ARBA00023136"/>
    </source>
</evidence>
<dbReference type="PROSITE" id="PS50221">
    <property type="entry name" value="GAIN_B"/>
    <property type="match status" value="1"/>
</dbReference>
<dbReference type="SMART" id="SM00237">
    <property type="entry name" value="Calx_beta"/>
    <property type="match status" value="4"/>
</dbReference>
<evidence type="ECO:0000256" key="4">
    <source>
        <dbReference type="ARBA" id="ARBA00022737"/>
    </source>
</evidence>
<evidence type="ECO:0000256" key="8">
    <source>
        <dbReference type="ARBA" id="ARBA00023157"/>
    </source>
</evidence>
<dbReference type="InterPro" id="IPR003644">
    <property type="entry name" value="Calx_beta"/>
</dbReference>
<reference evidence="10" key="1">
    <citation type="submission" date="2020-04" db="EMBL/GenBank/DDBJ databases">
        <authorList>
            <person name="Alioto T."/>
            <person name="Alioto T."/>
            <person name="Gomez Garrido J."/>
        </authorList>
    </citation>
    <scope>NUCLEOTIDE SEQUENCE</scope>
    <source>
        <strain evidence="10">A484AB</strain>
    </source>
</reference>
<keyword evidence="5" id="KW-0106">Calcium</keyword>
<feature type="domain" description="GAIN-B" evidence="9">
    <location>
        <begin position="1245"/>
        <end position="1390"/>
    </location>
</feature>
<evidence type="ECO:0000256" key="3">
    <source>
        <dbReference type="ARBA" id="ARBA00022729"/>
    </source>
</evidence>
<dbReference type="PANTHER" id="PTHR46682:SF1">
    <property type="entry name" value="ADHESION G-PROTEIN COUPLED RECEPTOR V1"/>
    <property type="match status" value="1"/>
</dbReference>
<dbReference type="Pfam" id="PF03160">
    <property type="entry name" value="Calx-beta"/>
    <property type="match status" value="7"/>
</dbReference>
<keyword evidence="2" id="KW-0812">Transmembrane</keyword>
<dbReference type="InterPro" id="IPR057244">
    <property type="entry name" value="GAIN_B"/>
</dbReference>
<keyword evidence="3" id="KW-0732">Signal</keyword>
<sequence length="1411" mass="155099">MVVFTVLKNDDAHGVVEFRQSRLVVHEHDRRVVVSVLRTGGLFGIIQVQYTVTNITAQYGKDYIFSDGSVTFNNGQRISNLTIPLLDDLIPEDRESFRLDLTSVSGGARLGTRRSLEIVLETSDNPDGLFGFVNGTRIVLANPNRTRSLKLGVSRIGGARSFVRVSIRVFMIFPSPGVVTQDINLVTKELTYQVGEFGPKLCDLRILPYLQPREVEEHFRVSVTEVSGSASIDSLTQNVTLVILKQGMPNGLFGFTSGSTQTVSEDTTGPVLLTVDRKEGREGTVEVKWAVSDDGSDFVNSEGTLVFLPTDQRKQIQLRVNNDNDPELNEKFTVTLLSASGGGDIDPNLINATVTISASDNPHGRFRIASNTQRITVENDLSRVLRFTIQRIEGKFGDVRVNYQLVYSRNYPGSLNGFVVIRNEESDKTQSIVLDENTFLYSSSHFTLTLSNVIYQGVGESEIPPSLISSVSTENIPVSELAANSLVKFKASYTALTVNQDNQVSPVIVARDGLYGNVIVSISSGYPEDAYAGFTKGKVEPSVSSLNFHGNIRELEFSIQVTPVLVPQGKMVYAVYLSRVTTPQNVSGGARIDESAQTSIVEPGGVVVVAMETQNIVVRENDTALLTVYRLFSTVGTIQVAYSTRHTSTALPNQDYVNTSSTLTMVDGEYRKEIRINIINDNLPELDEIFSVQLTGVRGANARLGSNKTSTITIQDDDSPHGILSFASHSITVLENVSVVDVIVSRTGGTFGDVGVLVRTIGGGESWTSGAREDISVLLSTRERSSIAVIGDDYYALSSRLTFNNEVPSPLSGQNQTVQLRIINDNIPEVDEDIYIYLSEPTGGAVLANPSSGGQSWTVVRIAGNDLLNGRIYCEISSLTLDEDKKPTGEIKVTRTNNLGIAKVRWEAFNSLENLEETSGTITFAADETTAILRVTLKQDNDPELQSNFTLKLVSLIETSEAVIDPTADVVTVTVLASDDPAGLIVFDPDSRNMAVDSSSNSVTLQVTRTQGTHGRVTVSYITTMLPEKYTDNDLVINRAIENKDYTTTQGVLVFEAGKRKADKGIVIELTPNSASDTQYPKAFNVTLFNITAGANVDEEYSKTMVIISNTARTTQFLKLRSDSLKTPLSNDDMTKILNSLSTKLSQDTLSTSHIAITADVLNTILDDLGQRVEEKNRILTSEISNIFINVFDALLDPGREDFKGKSQLTQPFVKYAFALLHGEACPGSTVVKKTGKYAIVEGRRRLEKDINNLIVKSSSSKNVFTYPSNIYQTTNSVGQSAKCGDVHFIEYLTSHWFNKDNNDDILNDRVLSTSVKNSSETNPVQGSSYYRIYTDERRVTPKGAECLKWHKETWDNTICSVKDETDDYVECECKHFSNFAVRAQSDDRVGYEFYFYIAAFICMVSRPVGM</sequence>
<evidence type="ECO:0000256" key="6">
    <source>
        <dbReference type="ARBA" id="ARBA00022989"/>
    </source>
</evidence>
<dbReference type="GO" id="GO:0001965">
    <property type="term" value="F:G-protein alpha-subunit binding"/>
    <property type="evidence" value="ECO:0007669"/>
    <property type="project" value="TreeGrafter"/>
</dbReference>
<keyword evidence="4" id="KW-0677">Repeat</keyword>